<reference evidence="1" key="1">
    <citation type="journal article" date="2012" name="Nat. Commun.">
        <title>The genome of Prunus mume.</title>
        <authorList>
            <person name="Zhang Q."/>
            <person name="Chen W."/>
            <person name="Sun L."/>
            <person name="Zhao F."/>
            <person name="Huang B."/>
            <person name="Yang W."/>
            <person name="Tao Y."/>
            <person name="Wang J."/>
            <person name="Yuan Z."/>
            <person name="Fan G."/>
            <person name="Xing Z."/>
            <person name="Han C."/>
            <person name="Pan H."/>
            <person name="Zhong X."/>
            <person name="Shi W."/>
            <person name="Liang X."/>
            <person name="Du D."/>
            <person name="Sun F."/>
            <person name="Xu Z."/>
            <person name="Hao R."/>
            <person name="Lv T."/>
            <person name="Lv Y."/>
            <person name="Zheng Z."/>
            <person name="Sun M."/>
            <person name="Luo L."/>
            <person name="Cai M."/>
            <person name="Gao Y."/>
            <person name="Wang J."/>
            <person name="Yin Y."/>
            <person name="Xu X."/>
            <person name="Cheng T."/>
            <person name="Wang J."/>
        </authorList>
    </citation>
    <scope>NUCLEOTIDE SEQUENCE [LARGE SCALE GENOMIC DNA]</scope>
</reference>
<keyword evidence="1" id="KW-1185">Reference proteome</keyword>
<protein>
    <submittedName>
        <fullName evidence="2">Zinc finger MYM-type protein 1-like</fullName>
    </submittedName>
</protein>
<organism evidence="1 2">
    <name type="scientific">Prunus mume</name>
    <name type="common">Japanese apricot</name>
    <name type="synonym">Armeniaca mume</name>
    <dbReference type="NCBI Taxonomy" id="102107"/>
    <lineage>
        <taxon>Eukaryota</taxon>
        <taxon>Viridiplantae</taxon>
        <taxon>Streptophyta</taxon>
        <taxon>Embryophyta</taxon>
        <taxon>Tracheophyta</taxon>
        <taxon>Spermatophyta</taxon>
        <taxon>Magnoliopsida</taxon>
        <taxon>eudicotyledons</taxon>
        <taxon>Gunneridae</taxon>
        <taxon>Pentapetalae</taxon>
        <taxon>rosids</taxon>
        <taxon>fabids</taxon>
        <taxon>Rosales</taxon>
        <taxon>Rosaceae</taxon>
        <taxon>Amygdaloideae</taxon>
        <taxon>Amygdaleae</taxon>
        <taxon>Prunus</taxon>
    </lineage>
</organism>
<evidence type="ECO:0000313" key="2">
    <source>
        <dbReference type="RefSeq" id="XP_008244972.1"/>
    </source>
</evidence>
<reference evidence="2" key="2">
    <citation type="submission" date="2025-08" db="UniProtKB">
        <authorList>
            <consortium name="RefSeq"/>
        </authorList>
    </citation>
    <scope>IDENTIFICATION</scope>
</reference>
<dbReference type="GeneID" id="103343071"/>
<dbReference type="RefSeq" id="XP_008244972.1">
    <property type="nucleotide sequence ID" value="XM_008246750.1"/>
</dbReference>
<proteinExistence type="predicted"/>
<evidence type="ECO:0000313" key="1">
    <source>
        <dbReference type="Proteomes" id="UP000694861"/>
    </source>
</evidence>
<gene>
    <name evidence="2" type="primary">LOC103343071</name>
</gene>
<dbReference type="InterPro" id="IPR055298">
    <property type="entry name" value="AtLOH3-like"/>
</dbReference>
<dbReference type="PANTHER" id="PTHR11697">
    <property type="entry name" value="GENERAL TRANSCRIPTION FACTOR 2-RELATED ZINC FINGER PROTEIN"/>
    <property type="match status" value="1"/>
</dbReference>
<dbReference type="PANTHER" id="PTHR11697:SF230">
    <property type="entry name" value="ZINC FINGER, MYM DOMAIN CONTAINING 1"/>
    <property type="match status" value="1"/>
</dbReference>
<dbReference type="Proteomes" id="UP000694861">
    <property type="component" value="Unplaced"/>
</dbReference>
<name>A0ABM0PV52_PRUMU</name>
<sequence length="290" mass="33251">MGARSAQYRAMAESILGCDRPGATRWGSHYDYVSNLIDMYNASCLVVETLIKDGATNSICGEATGTFKAITSFEFIFVLHLSEKIMGVIDGLCQALQNKSKDILIAMNLIRSTKNVLKKLILDGWDIFFEEVESFCKKHDIDMSDMNALYKIGTCHSCQQRDDITVEHHYWVDLFNDTIDYQLEELNTRFSEGTIDLLTLSSALDPSNEFKAFKIDDICKLAEKIYPGDFTSKDLRLLRYQLELFESKMEDEYLTDSLIVCIEKELSLDIDSDSIITYFEKLKERRILLH</sequence>
<accession>A0ABM0PV52</accession>